<dbReference type="GO" id="GO:0046872">
    <property type="term" value="F:metal ion binding"/>
    <property type="evidence" value="ECO:0007669"/>
    <property type="project" value="UniProtKB-KW"/>
</dbReference>
<accession>F0Z645</accession>
<dbReference type="AlphaFoldDB" id="F0Z645"/>
<keyword evidence="3" id="KW-0732">Signal</keyword>
<dbReference type="PANTHER" id="PTHR23422:SF9">
    <property type="entry name" value="ZN-DEPENDENT HYDROLASE"/>
    <property type="match status" value="1"/>
</dbReference>
<feature type="signal peptide" evidence="3">
    <location>
        <begin position="1"/>
        <end position="16"/>
    </location>
</feature>
<dbReference type="VEuPathDB" id="AmoebaDB:DICPUDRAFT_73875"/>
<dbReference type="STRING" id="5786.F0Z645"/>
<dbReference type="PANTHER" id="PTHR23422">
    <property type="entry name" value="DIPEPTIDYL PEPTIDASE III-RELATED"/>
    <property type="match status" value="1"/>
</dbReference>
<dbReference type="Proteomes" id="UP000001064">
    <property type="component" value="Unassembled WGS sequence"/>
</dbReference>
<dbReference type="eggNOG" id="ENOG502QT89">
    <property type="taxonomic scope" value="Eukaryota"/>
</dbReference>
<protein>
    <recommendedName>
        <fullName evidence="6">Peptidase M49 family protein</fullName>
    </recommendedName>
</protein>
<dbReference type="RefSeq" id="XP_003282873.1">
    <property type="nucleotide sequence ID" value="XM_003282825.1"/>
</dbReference>
<evidence type="ECO:0000256" key="2">
    <source>
        <dbReference type="ARBA" id="ARBA00022801"/>
    </source>
</evidence>
<dbReference type="KEGG" id="dpp:DICPUDRAFT_73875"/>
<evidence type="ECO:0000256" key="3">
    <source>
        <dbReference type="SAM" id="SignalP"/>
    </source>
</evidence>
<dbReference type="OrthoDB" id="510307at2759"/>
<keyword evidence="5" id="KW-1185">Reference proteome</keyword>
<dbReference type="FunCoup" id="F0Z645">
    <property type="interactions" value="75"/>
</dbReference>
<sequence>MKILLLLIYFIGLVYCKNVKDLLNQYSEFKLEANIDHLNEDDKKMLNYLFKVSDIMDDIFWLESIGEKSDFLKSIKSKDEKEYAKINYGPWDKFTEKPFINGYGKKPKGAKFYPDDITEKEFDQLKNKEKDSWYTLLKRNKHGQLYTKWYHEEFADQIKKAASLLESASKYSTNQSFKNYLKLRAKALRTDEYYESDIAWMDLTNNTIDFIVGPIESYADGFKGIKAAHSAQILIKDLDWSKRIEKYNGMLPQLQENLPVSSLYKQDQTSKGDMYVYYLVYCRGDYNWGSKNIAINLPNDPNVQKVKGTRKLQLKNAMQAKYERILIPMANILVDESQLKHVVFDDGFFQNTMFHEVAHGFGVKFVVTNSSISVRKALEETYSSLEEAKADITGIFFIQYLVNKGELKLDIMDCYTSYLAGVLRSIRFGESTAHGLANMISYNFITEMGGFNKTELGKYRVDKDKMEKAVSELVKRIITIQGDGNKKVAQKFIEKYGYIKDELKEHLDTISKAGIPKDIVFDQDKKNIGI</sequence>
<evidence type="ECO:0000256" key="1">
    <source>
        <dbReference type="ARBA" id="ARBA00022723"/>
    </source>
</evidence>
<dbReference type="Gene3D" id="3.30.540.30">
    <property type="match status" value="1"/>
</dbReference>
<evidence type="ECO:0000313" key="5">
    <source>
        <dbReference type="Proteomes" id="UP000001064"/>
    </source>
</evidence>
<gene>
    <name evidence="4" type="ORF">DICPUDRAFT_73875</name>
</gene>
<dbReference type="GO" id="GO:0005737">
    <property type="term" value="C:cytoplasm"/>
    <property type="evidence" value="ECO:0000318"/>
    <property type="project" value="GO_Central"/>
</dbReference>
<dbReference type="OMA" id="IGPYEVY"/>
<keyword evidence="2" id="KW-0378">Hydrolase</keyword>
<dbReference type="GO" id="GO:0008239">
    <property type="term" value="F:dipeptidyl-peptidase activity"/>
    <property type="evidence" value="ECO:0000318"/>
    <property type="project" value="GO_Central"/>
</dbReference>
<dbReference type="InParanoid" id="F0Z645"/>
<keyword evidence="1" id="KW-0479">Metal-binding</keyword>
<dbReference type="InterPro" id="IPR039461">
    <property type="entry name" value="Peptidase_M49"/>
</dbReference>
<evidence type="ECO:0000313" key="4">
    <source>
        <dbReference type="EMBL" id="EGC40537.1"/>
    </source>
</evidence>
<dbReference type="EMBL" id="GL870941">
    <property type="protein sequence ID" value="EGC40537.1"/>
    <property type="molecule type" value="Genomic_DNA"/>
</dbReference>
<dbReference type="GeneID" id="10503343"/>
<name>F0Z645_DICPU</name>
<feature type="chain" id="PRO_5003262179" description="Peptidase M49 family protein" evidence="3">
    <location>
        <begin position="17"/>
        <end position="530"/>
    </location>
</feature>
<proteinExistence type="predicted"/>
<reference evidence="5" key="1">
    <citation type="journal article" date="2011" name="Genome Biol.">
        <title>Comparative genomics of the social amoebae Dictyostelium discoideum and Dictyostelium purpureum.</title>
        <authorList>
            <consortium name="US DOE Joint Genome Institute (JGI-PGF)"/>
            <person name="Sucgang R."/>
            <person name="Kuo A."/>
            <person name="Tian X."/>
            <person name="Salerno W."/>
            <person name="Parikh A."/>
            <person name="Feasley C.L."/>
            <person name="Dalin E."/>
            <person name="Tu H."/>
            <person name="Huang E."/>
            <person name="Barry K."/>
            <person name="Lindquist E."/>
            <person name="Shapiro H."/>
            <person name="Bruce D."/>
            <person name="Schmutz J."/>
            <person name="Salamov A."/>
            <person name="Fey P."/>
            <person name="Gaudet P."/>
            <person name="Anjard C."/>
            <person name="Babu M.M."/>
            <person name="Basu S."/>
            <person name="Bushmanova Y."/>
            <person name="van der Wel H."/>
            <person name="Katoh-Kurasawa M."/>
            <person name="Dinh C."/>
            <person name="Coutinho P.M."/>
            <person name="Saito T."/>
            <person name="Elias M."/>
            <person name="Schaap P."/>
            <person name="Kay R.R."/>
            <person name="Henrissat B."/>
            <person name="Eichinger L."/>
            <person name="Rivero F."/>
            <person name="Putnam N.H."/>
            <person name="West C.M."/>
            <person name="Loomis W.F."/>
            <person name="Chisholm R.L."/>
            <person name="Shaulsky G."/>
            <person name="Strassmann J.E."/>
            <person name="Queller D.C."/>
            <person name="Kuspa A."/>
            <person name="Grigoriev I.V."/>
        </authorList>
    </citation>
    <scope>NUCLEOTIDE SEQUENCE [LARGE SCALE GENOMIC DNA]</scope>
    <source>
        <strain evidence="5">QSDP1</strain>
    </source>
</reference>
<evidence type="ECO:0008006" key="6">
    <source>
        <dbReference type="Google" id="ProtNLM"/>
    </source>
</evidence>
<organism evidence="4 5">
    <name type="scientific">Dictyostelium purpureum</name>
    <name type="common">Slime mold</name>
    <dbReference type="NCBI Taxonomy" id="5786"/>
    <lineage>
        <taxon>Eukaryota</taxon>
        <taxon>Amoebozoa</taxon>
        <taxon>Evosea</taxon>
        <taxon>Eumycetozoa</taxon>
        <taxon>Dictyostelia</taxon>
        <taxon>Dictyosteliales</taxon>
        <taxon>Dictyosteliaceae</taxon>
        <taxon>Dictyostelium</taxon>
    </lineage>
</organism>